<sequence>MDFRSTFRDTFAGQFVRICGGRHLLPYPEERADFEVPAKFQRGAASEKAQEQRRSAEPSSETASENTAVGEGQGEKDDHITVGWYGDNDPANPLNWAQGKKSLSVASLCFLTFSVYMASSIVTPAIPLYAQQEGISVVKSTLQLSLFVWGYAIGPMFLAPLSEIPSIGRNIPYIVTLFIFVCLQIPLALCTSPGAIFTLRFLAGFFGSPALATGGASIADLYSPRKRAYFIGIWGLSAVAGPALGPLVGGFAVQALGIPWATWPILFASGAALIWLIFLLPETSSANILARRAARLRALTGNDKLKSESEIQQANMTGREIVQMTMIRPFTLNLEPMILALNLLIALVYCVLYSFLEAYPIVFEMTYGFNAGLTGCAFLGLAVGAIIGYIIFAVFCHFRLEKLFDKKGGEIDPEDRLEAGFPAPIILAIGILMFGWTSTASIHWIVPIIGGGIFSVGTFLAFQAALAFLSDAYEPVAASALASNDLVRSLAGGAFPLFSRALFSNLATNEPRAFPVAYGCTILGGAAALFGPLPWIIHRYGPALRRRSPNAAQPIDRSASKKENQA</sequence>
<dbReference type="Proteomes" id="UP000245946">
    <property type="component" value="Unassembled WGS sequence"/>
</dbReference>
<accession>A0A316ZIR3</accession>
<dbReference type="Pfam" id="PF07690">
    <property type="entry name" value="MFS_1"/>
    <property type="match status" value="1"/>
</dbReference>
<keyword evidence="3 6" id="KW-1133">Transmembrane helix</keyword>
<protein>
    <submittedName>
        <fullName evidence="8">MFS general substrate transporter</fullName>
    </submittedName>
</protein>
<feature type="domain" description="Major facilitator superfamily (MFS) profile" evidence="7">
    <location>
        <begin position="104"/>
        <end position="536"/>
    </location>
</feature>
<evidence type="ECO:0000259" key="7">
    <source>
        <dbReference type="PROSITE" id="PS50850"/>
    </source>
</evidence>
<dbReference type="InterPro" id="IPR011701">
    <property type="entry name" value="MFS"/>
</dbReference>
<dbReference type="FunFam" id="1.20.1250.20:FF:000011">
    <property type="entry name" value="MFS multidrug transporter, putative"/>
    <property type="match status" value="1"/>
</dbReference>
<feature type="transmembrane region" description="Helical" evidence="6">
    <location>
        <begin position="108"/>
        <end position="130"/>
    </location>
</feature>
<evidence type="ECO:0000256" key="1">
    <source>
        <dbReference type="ARBA" id="ARBA00004141"/>
    </source>
</evidence>
<evidence type="ECO:0000256" key="5">
    <source>
        <dbReference type="SAM" id="MobiDB-lite"/>
    </source>
</evidence>
<dbReference type="PANTHER" id="PTHR23502:SF23">
    <property type="entry name" value="FLUCONAZOLE RESISTANCE PROTEIN 1"/>
    <property type="match status" value="1"/>
</dbReference>
<dbReference type="STRING" id="58919.A0A316ZIR3"/>
<dbReference type="GO" id="GO:0015244">
    <property type="term" value="F:fluconazole transmembrane transporter activity"/>
    <property type="evidence" value="ECO:0007669"/>
    <property type="project" value="TreeGrafter"/>
</dbReference>
<feature type="transmembrane region" description="Helical" evidence="6">
    <location>
        <begin position="260"/>
        <end position="281"/>
    </location>
</feature>
<evidence type="ECO:0000256" key="2">
    <source>
        <dbReference type="ARBA" id="ARBA00022692"/>
    </source>
</evidence>
<dbReference type="RefSeq" id="XP_025600462.1">
    <property type="nucleotide sequence ID" value="XM_025740820.1"/>
</dbReference>
<dbReference type="InterPro" id="IPR036259">
    <property type="entry name" value="MFS_trans_sf"/>
</dbReference>
<feature type="transmembrane region" description="Helical" evidence="6">
    <location>
        <begin position="171"/>
        <end position="189"/>
    </location>
</feature>
<dbReference type="GeneID" id="37268364"/>
<dbReference type="PROSITE" id="PS50850">
    <property type="entry name" value="MFS"/>
    <property type="match status" value="1"/>
</dbReference>
<dbReference type="InterPro" id="IPR020846">
    <property type="entry name" value="MFS_dom"/>
</dbReference>
<feature type="region of interest" description="Disordered" evidence="5">
    <location>
        <begin position="41"/>
        <end position="76"/>
    </location>
</feature>
<gene>
    <name evidence="8" type="ORF">FA09DRAFT_315825</name>
</gene>
<feature type="transmembrane region" description="Helical" evidence="6">
    <location>
        <begin position="142"/>
        <end position="159"/>
    </location>
</feature>
<proteinExistence type="predicted"/>
<dbReference type="GO" id="GO:1990961">
    <property type="term" value="P:xenobiotic detoxification by transmembrane export across the plasma membrane"/>
    <property type="evidence" value="ECO:0007669"/>
    <property type="project" value="TreeGrafter"/>
</dbReference>
<feature type="transmembrane region" description="Helical" evidence="6">
    <location>
        <begin position="368"/>
        <end position="398"/>
    </location>
</feature>
<feature type="transmembrane region" description="Helical" evidence="6">
    <location>
        <begin position="444"/>
        <end position="469"/>
    </location>
</feature>
<reference evidence="8 9" key="1">
    <citation type="journal article" date="2018" name="Mol. Biol. Evol.">
        <title>Broad Genomic Sampling Reveals a Smut Pathogenic Ancestry of the Fungal Clade Ustilaginomycotina.</title>
        <authorList>
            <person name="Kijpornyongpan T."/>
            <person name="Mondo S.J."/>
            <person name="Barry K."/>
            <person name="Sandor L."/>
            <person name="Lee J."/>
            <person name="Lipzen A."/>
            <person name="Pangilinan J."/>
            <person name="LaButti K."/>
            <person name="Hainaut M."/>
            <person name="Henrissat B."/>
            <person name="Grigoriev I.V."/>
            <person name="Spatafora J.W."/>
            <person name="Aime M.C."/>
        </authorList>
    </citation>
    <scope>NUCLEOTIDE SEQUENCE [LARGE SCALE GENOMIC DNA]</scope>
    <source>
        <strain evidence="8 9">MCA 4186</strain>
    </source>
</reference>
<keyword evidence="2 6" id="KW-0812">Transmembrane</keyword>
<feature type="compositionally biased region" description="Polar residues" evidence="5">
    <location>
        <begin position="57"/>
        <end position="67"/>
    </location>
</feature>
<evidence type="ECO:0000256" key="4">
    <source>
        <dbReference type="ARBA" id="ARBA00023136"/>
    </source>
</evidence>
<evidence type="ECO:0000313" key="9">
    <source>
        <dbReference type="Proteomes" id="UP000245946"/>
    </source>
</evidence>
<feature type="transmembrane region" description="Helical" evidence="6">
    <location>
        <begin position="336"/>
        <end position="356"/>
    </location>
</feature>
<keyword evidence="4 6" id="KW-0472">Membrane</keyword>
<name>A0A316ZIR3_9BASI</name>
<dbReference type="SUPFAM" id="SSF103473">
    <property type="entry name" value="MFS general substrate transporter"/>
    <property type="match status" value="1"/>
</dbReference>
<dbReference type="AlphaFoldDB" id="A0A316ZIR3"/>
<dbReference type="PANTHER" id="PTHR23502">
    <property type="entry name" value="MAJOR FACILITATOR SUPERFAMILY"/>
    <property type="match status" value="1"/>
</dbReference>
<evidence type="ECO:0000256" key="6">
    <source>
        <dbReference type="SAM" id="Phobius"/>
    </source>
</evidence>
<dbReference type="CDD" id="cd17323">
    <property type="entry name" value="MFS_Tpo1_MDR_like"/>
    <property type="match status" value="1"/>
</dbReference>
<organism evidence="8 9">
    <name type="scientific">Tilletiopsis washingtonensis</name>
    <dbReference type="NCBI Taxonomy" id="58919"/>
    <lineage>
        <taxon>Eukaryota</taxon>
        <taxon>Fungi</taxon>
        <taxon>Dikarya</taxon>
        <taxon>Basidiomycota</taxon>
        <taxon>Ustilaginomycotina</taxon>
        <taxon>Exobasidiomycetes</taxon>
        <taxon>Entylomatales</taxon>
        <taxon>Entylomatales incertae sedis</taxon>
        <taxon>Tilletiopsis</taxon>
    </lineage>
</organism>
<dbReference type="GO" id="GO:0005886">
    <property type="term" value="C:plasma membrane"/>
    <property type="evidence" value="ECO:0007669"/>
    <property type="project" value="TreeGrafter"/>
</dbReference>
<dbReference type="Gene3D" id="1.20.1250.20">
    <property type="entry name" value="MFS general substrate transporter like domains"/>
    <property type="match status" value="1"/>
</dbReference>
<feature type="transmembrane region" description="Helical" evidence="6">
    <location>
        <begin position="195"/>
        <end position="216"/>
    </location>
</feature>
<feature type="transmembrane region" description="Helical" evidence="6">
    <location>
        <begin position="228"/>
        <end position="248"/>
    </location>
</feature>
<evidence type="ECO:0000256" key="3">
    <source>
        <dbReference type="ARBA" id="ARBA00022989"/>
    </source>
</evidence>
<keyword evidence="9" id="KW-1185">Reference proteome</keyword>
<evidence type="ECO:0000313" key="8">
    <source>
        <dbReference type="EMBL" id="PWO00184.1"/>
    </source>
</evidence>
<dbReference type="EMBL" id="KZ819286">
    <property type="protein sequence ID" value="PWO00184.1"/>
    <property type="molecule type" value="Genomic_DNA"/>
</dbReference>
<dbReference type="OrthoDB" id="3357846at2759"/>
<comment type="subcellular location">
    <subcellularLocation>
        <location evidence="1">Membrane</location>
        <topology evidence="1">Multi-pass membrane protein</topology>
    </subcellularLocation>
</comment>
<feature type="transmembrane region" description="Helical" evidence="6">
    <location>
        <begin position="513"/>
        <end position="537"/>
    </location>
</feature>